<reference evidence="4" key="1">
    <citation type="submission" date="2016-10" db="EMBL/GenBank/DDBJ databases">
        <authorList>
            <person name="Varghese N."/>
            <person name="Submissions S."/>
        </authorList>
    </citation>
    <scope>NUCLEOTIDE SEQUENCE [LARGE SCALE GENOMIC DNA]</scope>
    <source>
        <strain evidence="4">DSM 10146</strain>
    </source>
</reference>
<dbReference type="EMBL" id="FNAV01000001">
    <property type="protein sequence ID" value="SDE12040.1"/>
    <property type="molecule type" value="Genomic_DNA"/>
</dbReference>
<gene>
    <name evidence="3" type="ORF">SAMN04488105_10142</name>
</gene>
<accession>A0A1G7ABB1</accession>
<organism evidence="3 4">
    <name type="scientific">Salipiger thiooxidans</name>
    <dbReference type="NCBI Taxonomy" id="282683"/>
    <lineage>
        <taxon>Bacteria</taxon>
        <taxon>Pseudomonadati</taxon>
        <taxon>Pseudomonadota</taxon>
        <taxon>Alphaproteobacteria</taxon>
        <taxon>Rhodobacterales</taxon>
        <taxon>Roseobacteraceae</taxon>
        <taxon>Salipiger</taxon>
    </lineage>
</organism>
<dbReference type="RefSeq" id="WP_089954034.1">
    <property type="nucleotide sequence ID" value="NZ_FNAV01000001.1"/>
</dbReference>
<dbReference type="OrthoDB" id="8373403at2"/>
<proteinExistence type="predicted"/>
<sequence length="118" mass="12411">MANASVQAAATGAQSGSDKGSRDADDLSAQIATLRKDLAGLTELVGEIGTRRSKDAKRKVEEKAGEMRLQGEELLHEAGRRAAQYEDAAIGQIRANPFQAVGIAAAAGFLLGYLNARR</sequence>
<name>A0A1G7ABB1_9RHOB</name>
<feature type="region of interest" description="Disordered" evidence="1">
    <location>
        <begin position="1"/>
        <end position="25"/>
    </location>
</feature>
<feature type="compositionally biased region" description="Polar residues" evidence="1">
    <location>
        <begin position="1"/>
        <end position="18"/>
    </location>
</feature>
<evidence type="ECO:0000313" key="3">
    <source>
        <dbReference type="EMBL" id="SDE12040.1"/>
    </source>
</evidence>
<evidence type="ECO:0000256" key="1">
    <source>
        <dbReference type="SAM" id="MobiDB-lite"/>
    </source>
</evidence>
<dbReference type="InterPro" id="IPR043605">
    <property type="entry name" value="DUF883_C"/>
</dbReference>
<keyword evidence="4" id="KW-1185">Reference proteome</keyword>
<evidence type="ECO:0000259" key="2">
    <source>
        <dbReference type="Pfam" id="PF19029"/>
    </source>
</evidence>
<dbReference type="AlphaFoldDB" id="A0A1G7ABB1"/>
<dbReference type="STRING" id="282683.SAMN04488105_10142"/>
<dbReference type="Proteomes" id="UP000198994">
    <property type="component" value="Unassembled WGS sequence"/>
</dbReference>
<protein>
    <submittedName>
        <fullName evidence="3">Membrane-anchored ribosome-binding protein, inhibits growth in stationary phase, ElaB/YqjD/DUF883 family</fullName>
    </submittedName>
</protein>
<dbReference type="Pfam" id="PF19029">
    <property type="entry name" value="DUF883_C"/>
    <property type="match status" value="1"/>
</dbReference>
<evidence type="ECO:0000313" key="4">
    <source>
        <dbReference type="Proteomes" id="UP000198994"/>
    </source>
</evidence>
<feature type="domain" description="DUF883" evidence="2">
    <location>
        <begin position="93"/>
        <end position="118"/>
    </location>
</feature>